<reference evidence="2" key="1">
    <citation type="submission" date="2021-01" db="EMBL/GenBank/DDBJ databases">
        <authorList>
            <person name="Corre E."/>
            <person name="Pelletier E."/>
            <person name="Niang G."/>
            <person name="Scheremetjew M."/>
            <person name="Finn R."/>
            <person name="Kale V."/>
            <person name="Holt S."/>
            <person name="Cochrane G."/>
            <person name="Meng A."/>
            <person name="Brown T."/>
            <person name="Cohen L."/>
        </authorList>
    </citation>
    <scope>NUCLEOTIDE SEQUENCE</scope>
    <source>
        <strain evidence="2">NY070348D</strain>
    </source>
</reference>
<feature type="region of interest" description="Disordered" evidence="1">
    <location>
        <begin position="1"/>
        <end position="20"/>
    </location>
</feature>
<evidence type="ECO:0000256" key="1">
    <source>
        <dbReference type="SAM" id="MobiDB-lite"/>
    </source>
</evidence>
<dbReference type="AlphaFoldDB" id="A0A7S2WDZ7"/>
<evidence type="ECO:0000313" key="2">
    <source>
        <dbReference type="EMBL" id="CAD9683364.1"/>
    </source>
</evidence>
<name>A0A7S2WDZ7_9STRA</name>
<gene>
    <name evidence="2" type="ORF">QSP1433_LOCUS8049</name>
</gene>
<dbReference type="EMBL" id="HBHK01012779">
    <property type="protein sequence ID" value="CAD9683364.1"/>
    <property type="molecule type" value="Transcribed_RNA"/>
</dbReference>
<accession>A0A7S2WDZ7</accession>
<proteinExistence type="predicted"/>
<organism evidence="2">
    <name type="scientific">Mucochytrium quahogii</name>
    <dbReference type="NCBI Taxonomy" id="96639"/>
    <lineage>
        <taxon>Eukaryota</taxon>
        <taxon>Sar</taxon>
        <taxon>Stramenopiles</taxon>
        <taxon>Bigyra</taxon>
        <taxon>Labyrinthulomycetes</taxon>
        <taxon>Thraustochytrida</taxon>
        <taxon>Thraustochytriidae</taxon>
        <taxon>Mucochytrium</taxon>
    </lineage>
</organism>
<sequence>MKKWKKFGTEKKRQARQGKNVKLREDRLERANVVVNWINDESETGASLTLCNVAAFGAVEMWNLIKDASGWEPPLDSLEAEKAIFAFFRRIQIGEVEEHVVAQASLPYTLDKFESRMETRFLALSAMLLKVPENPAFGQVFLPGDVDRSLKVISVGGGPGNCLVGFDIFAPLLGVKALHATSFDFSCSWEDIVVSVNTCMNGPGVEKLEKLKEQVYQAASRAQPTNDFPEHKCNSFFIDFEQCDLKLSTDADVNAKVLKAAAQSDFILFSYVLFESQGHKYPLFPEILRALGPTGIVLILDIHKSVIQHATDIVAGLGIPLKTFEIGSAAGFPFKGLVVFRAPISG</sequence>
<protein>
    <submittedName>
        <fullName evidence="2">Uncharacterized protein</fullName>
    </submittedName>
</protein>